<dbReference type="EMBL" id="JBHLSV010000011">
    <property type="protein sequence ID" value="MFC0674449.1"/>
    <property type="molecule type" value="Genomic_DNA"/>
</dbReference>
<organism evidence="3 4">
    <name type="scientific">Brachybacterium hainanense</name>
    <dbReference type="NCBI Taxonomy" id="1541174"/>
    <lineage>
        <taxon>Bacteria</taxon>
        <taxon>Bacillati</taxon>
        <taxon>Actinomycetota</taxon>
        <taxon>Actinomycetes</taxon>
        <taxon>Micrococcales</taxon>
        <taxon>Dermabacteraceae</taxon>
        <taxon>Brachybacterium</taxon>
    </lineage>
</organism>
<evidence type="ECO:0000313" key="4">
    <source>
        <dbReference type="Proteomes" id="UP001589793"/>
    </source>
</evidence>
<evidence type="ECO:0000259" key="2">
    <source>
        <dbReference type="SMART" id="SM00418"/>
    </source>
</evidence>
<name>A0ABV6RBT1_9MICO</name>
<dbReference type="InterPro" id="IPR001845">
    <property type="entry name" value="HTH_ArsR_DNA-bd_dom"/>
</dbReference>
<dbReference type="RefSeq" id="WP_376980554.1">
    <property type="nucleotide sequence ID" value="NZ_JBHLSV010000011.1"/>
</dbReference>
<dbReference type="Gene3D" id="1.10.10.10">
    <property type="entry name" value="Winged helix-like DNA-binding domain superfamily/Winged helix DNA-binding domain"/>
    <property type="match status" value="1"/>
</dbReference>
<dbReference type="Pfam" id="PF12840">
    <property type="entry name" value="HTH_20"/>
    <property type="match status" value="1"/>
</dbReference>
<keyword evidence="4" id="KW-1185">Reference proteome</keyword>
<feature type="domain" description="HTH arsR-type" evidence="2">
    <location>
        <begin position="128"/>
        <end position="206"/>
    </location>
</feature>
<dbReference type="Proteomes" id="UP001589793">
    <property type="component" value="Unassembled WGS sequence"/>
</dbReference>
<evidence type="ECO:0000256" key="1">
    <source>
        <dbReference type="SAM" id="MobiDB-lite"/>
    </source>
</evidence>
<dbReference type="InterPro" id="IPR036388">
    <property type="entry name" value="WH-like_DNA-bd_sf"/>
</dbReference>
<evidence type="ECO:0000313" key="3">
    <source>
        <dbReference type="EMBL" id="MFC0674449.1"/>
    </source>
</evidence>
<dbReference type="SMART" id="SM00418">
    <property type="entry name" value="HTH_ARSR"/>
    <property type="match status" value="1"/>
</dbReference>
<feature type="region of interest" description="Disordered" evidence="1">
    <location>
        <begin position="37"/>
        <end position="70"/>
    </location>
</feature>
<sequence length="207" mass="21804">MQTPHRDGTPPEPGGAEQLAERLGRVEEALAAVQQQLAALTDPATEPAAPATAAAPAASGPTTAGPAAALPDLPPELWAITELRRQAPPPGAVVYAGTVAVGLGQVEYQWGRTTEDLLRADWAERAEPIGALGHPLRLAILRLLLDGERTVAQLVDELELASTGIAYHHLHQLQGAGWASSPQRGRWTIPPRRVIPLLAIITALEDA</sequence>
<protein>
    <submittedName>
        <fullName evidence="3">Helix-turn-helix domain-containing protein</fullName>
    </submittedName>
</protein>
<dbReference type="SUPFAM" id="SSF46785">
    <property type="entry name" value="Winged helix' DNA-binding domain"/>
    <property type="match status" value="1"/>
</dbReference>
<comment type="caution">
    <text evidence="3">The sequence shown here is derived from an EMBL/GenBank/DDBJ whole genome shotgun (WGS) entry which is preliminary data.</text>
</comment>
<gene>
    <name evidence="3" type="ORF">ACFFF6_10835</name>
</gene>
<reference evidence="3 4" key="1">
    <citation type="submission" date="2024-09" db="EMBL/GenBank/DDBJ databases">
        <authorList>
            <person name="Sun Q."/>
            <person name="Mori K."/>
        </authorList>
    </citation>
    <scope>NUCLEOTIDE SEQUENCE [LARGE SCALE GENOMIC DNA]</scope>
    <source>
        <strain evidence="3 4">CICC 10874</strain>
    </source>
</reference>
<accession>A0ABV6RBT1</accession>
<proteinExistence type="predicted"/>
<dbReference type="InterPro" id="IPR036390">
    <property type="entry name" value="WH_DNA-bd_sf"/>
</dbReference>